<feature type="transmembrane region" description="Helical" evidence="1">
    <location>
        <begin position="764"/>
        <end position="787"/>
    </location>
</feature>
<dbReference type="AlphaFoldDB" id="A0A6L9MTP5"/>
<feature type="domain" description="Polymerase/histidinol phosphatase N-terminal" evidence="2">
    <location>
        <begin position="814"/>
        <end position="886"/>
    </location>
</feature>
<feature type="transmembrane region" description="Helical" evidence="1">
    <location>
        <begin position="620"/>
        <end position="638"/>
    </location>
</feature>
<feature type="transmembrane region" description="Helical" evidence="1">
    <location>
        <begin position="255"/>
        <end position="274"/>
    </location>
</feature>
<evidence type="ECO:0000313" key="4">
    <source>
        <dbReference type="Proteomes" id="UP000478837"/>
    </source>
</evidence>
<feature type="transmembrane region" description="Helical" evidence="1">
    <location>
        <begin position="390"/>
        <end position="413"/>
    </location>
</feature>
<feature type="transmembrane region" description="Helical" evidence="1">
    <location>
        <begin position="433"/>
        <end position="461"/>
    </location>
</feature>
<dbReference type="SMART" id="SM00481">
    <property type="entry name" value="POLIIIAc"/>
    <property type="match status" value="1"/>
</dbReference>
<dbReference type="EMBL" id="JAAAWP010000004">
    <property type="protein sequence ID" value="NDW21622.1"/>
    <property type="molecule type" value="Genomic_DNA"/>
</dbReference>
<dbReference type="InterPro" id="IPR003141">
    <property type="entry name" value="Pol/His_phosphatase_N"/>
</dbReference>
<dbReference type="Proteomes" id="UP000478837">
    <property type="component" value="Unassembled WGS sequence"/>
</dbReference>
<feature type="transmembrane region" description="Helical" evidence="1">
    <location>
        <begin position="703"/>
        <end position="724"/>
    </location>
</feature>
<evidence type="ECO:0000259" key="2">
    <source>
        <dbReference type="SMART" id="SM00481"/>
    </source>
</evidence>
<feature type="transmembrane region" description="Helical" evidence="1">
    <location>
        <begin position="41"/>
        <end position="60"/>
    </location>
</feature>
<name>A0A6L9MTP5_9ALTE</name>
<dbReference type="Gene3D" id="3.20.20.140">
    <property type="entry name" value="Metal-dependent hydrolases"/>
    <property type="match status" value="1"/>
</dbReference>
<sequence>MLKIKIFLFFLVVYGSLYPFSFEAPTNLTSSLNSLLSFNPLQSGIADSFANFLLFVPIGLVVKPNFTSFKQVALICAGLFVFAFAIQVVQVWSITRVPFGADAIWNTLGAVGGLMISPFLKPKIKDIKENPLTVKSPQQVSFLIFIAYVTVDLFPLVPSLDIGYIVENTKILIDTERLATLKIIKYFAFYTLIIFFAKQSEKLAKPNLMLSLTLPVFLVSQIFIISNTNDINTALGLVASLVLSPLFSRHNKYTVAFVISFILIVTNGLGSFEYTGKLNSFNLIPFAPALGSNTLINIFAFVEKGLYYFSFTYLAIRTGRNTLFILTTLPATVLTIELFQIRIVNSTPDITEFLVCIFVSYSTLSWLSSLPPFSFIKNEIINYHLLTKKLLSSSAVFTFALLIFILTSLQYWLMNQPNLPYNIAEMFVNSGSIKAYFFTSTAIISFGFGIAFVTFFGGNRLTNKPVIQFNKQILQVICVIAISFLLLMVGITRETIADINGSSNITWQLTGDKILGDFGVNLVNFFGRDHVYNISQLIEPIIRFALLFAPLAISLSVGLRLTSLRGTTSHHNDLPTQLKLGLWLILWLFLSKVITFDYSSTDNLNELIERDGAFGLGGGMYLYMLIALVAMVVVSLVNSTGKKKLFRMLISLAFFLLSIPVSWTLLANGLEDNVFKYGHTFSGIDFLLGGSRSELLPTEQLQIRWSMIYTLIVIGLTVTVKIGLDFTSTLNIILKNLQSEHSFSQSEFRMATEPEKTKSSNKKLLIKTFVALPAIGVVIGICALFTVNFNNASHHTSAKVRNIPWSNANATLILDHHTHTTYSDGSLTIDELSEKAKLSGCDVLAITDHTDSKRTLNKDRLTDIKLARIFHEPLMIINGLELNAPSYGKQEHINFLVEPNVEEEFYSKFNHLMLAPSPKPKTDRELFDLINALVGKNSDSFVASYNHPSRKINSGKEIYNNYLVWKMDNLMNAFSGAPGHQKSTNIGSYNEENLTKQRWDPVTAEAGGVLDLLLDEGHDVFGSLAPSDYHNDKLDYSPCSFSKTHLIVPTNDYVGVFKALKNGTYWGSHGGFLEQYHFSVETSPTQKALSPGEIGETSKGDLVLIEVAVKRTAQHFDVPLQVDIFTNCTAGRPEILEALALPSHQDRVTALIPARSYGADTKSCYVRSRIRAVVDSEELFAFSNHVRIYLN</sequence>
<feature type="transmembrane region" description="Helical" evidence="1">
    <location>
        <begin position="541"/>
        <end position="559"/>
    </location>
</feature>
<feature type="transmembrane region" description="Helical" evidence="1">
    <location>
        <begin position="72"/>
        <end position="91"/>
    </location>
</feature>
<comment type="caution">
    <text evidence="3">The sequence shown here is derived from an EMBL/GenBank/DDBJ whole genome shotgun (WGS) entry which is preliminary data.</text>
</comment>
<dbReference type="SUPFAM" id="SSF89550">
    <property type="entry name" value="PHP domain-like"/>
    <property type="match status" value="1"/>
</dbReference>
<feature type="transmembrane region" description="Helical" evidence="1">
    <location>
        <begin position="231"/>
        <end position="248"/>
    </location>
</feature>
<dbReference type="GO" id="GO:0004534">
    <property type="term" value="F:5'-3' RNA exonuclease activity"/>
    <property type="evidence" value="ECO:0007669"/>
    <property type="project" value="TreeGrafter"/>
</dbReference>
<evidence type="ECO:0000256" key="1">
    <source>
        <dbReference type="SAM" id="Phobius"/>
    </source>
</evidence>
<feature type="transmembrane region" description="Helical" evidence="1">
    <location>
        <begin position="140"/>
        <end position="158"/>
    </location>
</feature>
<dbReference type="PANTHER" id="PTHR42924:SF3">
    <property type="entry name" value="POLYMERASE_HISTIDINOL PHOSPHATASE N-TERMINAL DOMAIN-CONTAINING PROTEIN"/>
    <property type="match status" value="1"/>
</dbReference>
<keyword evidence="1" id="KW-1133">Transmembrane helix</keyword>
<feature type="transmembrane region" description="Helical" evidence="1">
    <location>
        <begin position="323"/>
        <end position="344"/>
    </location>
</feature>
<dbReference type="InterPro" id="IPR016195">
    <property type="entry name" value="Pol/histidinol_Pase-like"/>
</dbReference>
<feature type="transmembrane region" description="Helical" evidence="1">
    <location>
        <begin position="294"/>
        <end position="316"/>
    </location>
</feature>
<dbReference type="RefSeq" id="WP_163111583.1">
    <property type="nucleotide sequence ID" value="NZ_JAAAWP010000004.1"/>
</dbReference>
<dbReference type="GO" id="GO:0035312">
    <property type="term" value="F:5'-3' DNA exonuclease activity"/>
    <property type="evidence" value="ECO:0007669"/>
    <property type="project" value="TreeGrafter"/>
</dbReference>
<keyword evidence="1" id="KW-0472">Membrane</keyword>
<feature type="transmembrane region" description="Helical" evidence="1">
    <location>
        <begin position="645"/>
        <end position="666"/>
    </location>
</feature>
<accession>A0A6L9MTP5</accession>
<feature type="transmembrane region" description="Helical" evidence="1">
    <location>
        <begin position="178"/>
        <end position="196"/>
    </location>
</feature>
<feature type="transmembrane region" description="Helical" evidence="1">
    <location>
        <begin position="580"/>
        <end position="600"/>
    </location>
</feature>
<protein>
    <recommendedName>
        <fullName evidence="2">Polymerase/histidinol phosphatase N-terminal domain-containing protein</fullName>
    </recommendedName>
</protein>
<reference evidence="3 4" key="1">
    <citation type="submission" date="2020-01" db="EMBL/GenBank/DDBJ databases">
        <title>Genomes of bacteria type strains.</title>
        <authorList>
            <person name="Chen J."/>
            <person name="Zhu S."/>
            <person name="Yang J."/>
        </authorList>
    </citation>
    <scope>NUCLEOTIDE SEQUENCE [LARGE SCALE GENOMIC DNA]</scope>
    <source>
        <strain evidence="3 4">LMG 22958</strain>
    </source>
</reference>
<dbReference type="PANTHER" id="PTHR42924">
    <property type="entry name" value="EXONUCLEASE"/>
    <property type="match status" value="1"/>
</dbReference>
<feature type="transmembrane region" description="Helical" evidence="1">
    <location>
        <begin position="208"/>
        <end position="225"/>
    </location>
</feature>
<dbReference type="Pfam" id="PF02811">
    <property type="entry name" value="PHP"/>
    <property type="match status" value="1"/>
</dbReference>
<feature type="transmembrane region" description="Helical" evidence="1">
    <location>
        <begin position="350"/>
        <end position="369"/>
    </location>
</feature>
<keyword evidence="1" id="KW-0812">Transmembrane</keyword>
<keyword evidence="4" id="KW-1185">Reference proteome</keyword>
<proteinExistence type="predicted"/>
<dbReference type="InterPro" id="IPR004013">
    <property type="entry name" value="PHP_dom"/>
</dbReference>
<dbReference type="InterPro" id="IPR052018">
    <property type="entry name" value="PHP_domain"/>
</dbReference>
<evidence type="ECO:0000313" key="3">
    <source>
        <dbReference type="EMBL" id="NDW21622.1"/>
    </source>
</evidence>
<feature type="transmembrane region" description="Helical" evidence="1">
    <location>
        <begin position="473"/>
        <end position="491"/>
    </location>
</feature>
<gene>
    <name evidence="3" type="ORF">GTW09_08845</name>
</gene>
<organism evidence="3 4">
    <name type="scientific">Alteromonas hispanica</name>
    <dbReference type="NCBI Taxonomy" id="315421"/>
    <lineage>
        <taxon>Bacteria</taxon>
        <taxon>Pseudomonadati</taxon>
        <taxon>Pseudomonadota</taxon>
        <taxon>Gammaproteobacteria</taxon>
        <taxon>Alteromonadales</taxon>
        <taxon>Alteromonadaceae</taxon>
        <taxon>Alteromonas/Salinimonas group</taxon>
        <taxon>Alteromonas</taxon>
    </lineage>
</organism>
<feature type="transmembrane region" description="Helical" evidence="1">
    <location>
        <begin position="103"/>
        <end position="120"/>
    </location>
</feature>